<dbReference type="Proteomes" id="UP000054843">
    <property type="component" value="Unassembled WGS sequence"/>
</dbReference>
<accession>A0A0V1LX62</accession>
<reference evidence="1 2" key="1">
    <citation type="submission" date="2015-01" db="EMBL/GenBank/DDBJ databases">
        <title>Evolution of Trichinella species and genotypes.</title>
        <authorList>
            <person name="Korhonen P.K."/>
            <person name="Edoardo P."/>
            <person name="Giuseppe L.R."/>
            <person name="Gasser R.B."/>
        </authorList>
    </citation>
    <scope>NUCLEOTIDE SEQUENCE [LARGE SCALE GENOMIC DNA]</scope>
    <source>
        <strain evidence="1">ISS1980</strain>
    </source>
</reference>
<protein>
    <submittedName>
        <fullName evidence="1">Uncharacterized protein</fullName>
    </submittedName>
</protein>
<comment type="caution">
    <text evidence="1">The sequence shown here is derived from an EMBL/GenBank/DDBJ whole genome shotgun (WGS) entry which is preliminary data.</text>
</comment>
<sequence>MVHQAPGFAPGFMSKTAFHLFCKNVMACWLCLVVHQAPGFV</sequence>
<dbReference type="AlphaFoldDB" id="A0A0V1LX62"/>
<keyword evidence="2" id="KW-1185">Reference proteome</keyword>
<dbReference type="EMBL" id="JYDO01001919">
    <property type="protein sequence ID" value="KRZ63794.1"/>
    <property type="molecule type" value="Genomic_DNA"/>
</dbReference>
<name>A0A0V1LX62_9BILA</name>
<evidence type="ECO:0000313" key="2">
    <source>
        <dbReference type="Proteomes" id="UP000054843"/>
    </source>
</evidence>
<organism evidence="1 2">
    <name type="scientific">Trichinella papuae</name>
    <dbReference type="NCBI Taxonomy" id="268474"/>
    <lineage>
        <taxon>Eukaryota</taxon>
        <taxon>Metazoa</taxon>
        <taxon>Ecdysozoa</taxon>
        <taxon>Nematoda</taxon>
        <taxon>Enoplea</taxon>
        <taxon>Dorylaimia</taxon>
        <taxon>Trichinellida</taxon>
        <taxon>Trichinellidae</taxon>
        <taxon>Trichinella</taxon>
    </lineage>
</organism>
<evidence type="ECO:0000313" key="1">
    <source>
        <dbReference type="EMBL" id="KRZ63794.1"/>
    </source>
</evidence>
<gene>
    <name evidence="1" type="ORF">T10_7843</name>
</gene>
<proteinExistence type="predicted"/>